<dbReference type="Gene3D" id="2.60.120.330">
    <property type="entry name" value="B-lactam Antibiotic, Isopenicillin N Synthase, Chain"/>
    <property type="match status" value="1"/>
</dbReference>
<dbReference type="STRING" id="1095629.A0A0C9YHB3"/>
<evidence type="ECO:0008006" key="3">
    <source>
        <dbReference type="Google" id="ProtNLM"/>
    </source>
</evidence>
<dbReference type="AlphaFoldDB" id="A0A0C9YHB3"/>
<evidence type="ECO:0000313" key="1">
    <source>
        <dbReference type="EMBL" id="KIK07398.1"/>
    </source>
</evidence>
<reference evidence="1 2" key="1">
    <citation type="submission" date="2014-04" db="EMBL/GenBank/DDBJ databases">
        <authorList>
            <consortium name="DOE Joint Genome Institute"/>
            <person name="Kuo A."/>
            <person name="Kohler A."/>
            <person name="Nagy L.G."/>
            <person name="Floudas D."/>
            <person name="Copeland A."/>
            <person name="Barry K.W."/>
            <person name="Cichocki N."/>
            <person name="Veneault-Fourrey C."/>
            <person name="LaButti K."/>
            <person name="Lindquist E.A."/>
            <person name="Lipzen A."/>
            <person name="Lundell T."/>
            <person name="Morin E."/>
            <person name="Murat C."/>
            <person name="Sun H."/>
            <person name="Tunlid A."/>
            <person name="Henrissat B."/>
            <person name="Grigoriev I.V."/>
            <person name="Hibbett D.S."/>
            <person name="Martin F."/>
            <person name="Nordberg H.P."/>
            <person name="Cantor M.N."/>
            <person name="Hua S.X."/>
        </authorList>
    </citation>
    <scope>NUCLEOTIDE SEQUENCE [LARGE SCALE GENOMIC DNA]</scope>
    <source>
        <strain evidence="1 2">LaAM-08-1</strain>
    </source>
</reference>
<dbReference type="PANTHER" id="PTHR48420">
    <property type="entry name" value="NON-HAEM DIOXYGENASE N-TERMINAL DOMAIN-CONTAINING PROTEIN"/>
    <property type="match status" value="1"/>
</dbReference>
<dbReference type="EMBL" id="KN838547">
    <property type="protein sequence ID" value="KIK07398.1"/>
    <property type="molecule type" value="Genomic_DNA"/>
</dbReference>
<accession>A0A0C9YHB3</accession>
<keyword evidence="2" id="KW-1185">Reference proteome</keyword>
<proteinExistence type="predicted"/>
<organism evidence="1 2">
    <name type="scientific">Laccaria amethystina LaAM-08-1</name>
    <dbReference type="NCBI Taxonomy" id="1095629"/>
    <lineage>
        <taxon>Eukaryota</taxon>
        <taxon>Fungi</taxon>
        <taxon>Dikarya</taxon>
        <taxon>Basidiomycota</taxon>
        <taxon>Agaricomycotina</taxon>
        <taxon>Agaricomycetes</taxon>
        <taxon>Agaricomycetidae</taxon>
        <taxon>Agaricales</taxon>
        <taxon>Agaricineae</taxon>
        <taxon>Hydnangiaceae</taxon>
        <taxon>Laccaria</taxon>
    </lineage>
</organism>
<dbReference type="Proteomes" id="UP000054477">
    <property type="component" value="Unassembled WGS sequence"/>
</dbReference>
<dbReference type="SUPFAM" id="SSF51197">
    <property type="entry name" value="Clavaminate synthase-like"/>
    <property type="match status" value="1"/>
</dbReference>
<dbReference type="OrthoDB" id="438224at2759"/>
<name>A0A0C9YHB3_9AGAR</name>
<sequence length="265" mass="29104">YSFGWSHGKEIMNGKPDTLKASFYANPVVDNPTFTIDEQRAFPEYYGSNIWPNKTERGVEGFEEAFKDLGSFVFKVGCELAVACQPFEALNLSDKISLLHLIRTSRTTKARLLHYFPPPPSTSLPQDEPLDSWCGFHLDHSLLTGLCSAMYLKANDGAEPTIVPSPSLASGLYIRNRGGDLIKVSIPNDCLAFQTGEALEIATGGKLLATPHCVRVGGGLHTERVSRETFALFMQPNTDQPLSTSTTFGEFSKQVFSDHYGSGLM</sequence>
<dbReference type="PANTHER" id="PTHR48420:SF1">
    <property type="entry name" value="NON-HAEM DIOXYGENASE N-TERMINAL DOMAIN-CONTAINING PROTEIN"/>
    <property type="match status" value="1"/>
</dbReference>
<gene>
    <name evidence="1" type="ORF">K443DRAFT_86987</name>
</gene>
<dbReference type="InterPro" id="IPR027443">
    <property type="entry name" value="IPNS-like_sf"/>
</dbReference>
<dbReference type="HOGENOM" id="CLU_045411_0_0_1"/>
<feature type="non-terminal residue" evidence="1">
    <location>
        <position position="265"/>
    </location>
</feature>
<protein>
    <recommendedName>
        <fullName evidence="3">Clavaminate synthase-like protein</fullName>
    </recommendedName>
</protein>
<evidence type="ECO:0000313" key="2">
    <source>
        <dbReference type="Proteomes" id="UP000054477"/>
    </source>
</evidence>
<reference evidence="2" key="2">
    <citation type="submission" date="2015-01" db="EMBL/GenBank/DDBJ databases">
        <title>Evolutionary Origins and Diversification of the Mycorrhizal Mutualists.</title>
        <authorList>
            <consortium name="DOE Joint Genome Institute"/>
            <consortium name="Mycorrhizal Genomics Consortium"/>
            <person name="Kohler A."/>
            <person name="Kuo A."/>
            <person name="Nagy L.G."/>
            <person name="Floudas D."/>
            <person name="Copeland A."/>
            <person name="Barry K.W."/>
            <person name="Cichocki N."/>
            <person name="Veneault-Fourrey C."/>
            <person name="LaButti K."/>
            <person name="Lindquist E.A."/>
            <person name="Lipzen A."/>
            <person name="Lundell T."/>
            <person name="Morin E."/>
            <person name="Murat C."/>
            <person name="Riley R."/>
            <person name="Ohm R."/>
            <person name="Sun H."/>
            <person name="Tunlid A."/>
            <person name="Henrissat B."/>
            <person name="Grigoriev I.V."/>
            <person name="Hibbett D.S."/>
            <person name="Martin F."/>
        </authorList>
    </citation>
    <scope>NUCLEOTIDE SEQUENCE [LARGE SCALE GENOMIC DNA]</scope>
    <source>
        <strain evidence="2">LaAM-08-1</strain>
    </source>
</reference>